<protein>
    <submittedName>
        <fullName evidence="1">Uncharacterized protein</fullName>
    </submittedName>
</protein>
<proteinExistence type="predicted"/>
<dbReference type="EMBL" id="OMOF01000105">
    <property type="protein sequence ID" value="SPF38643.1"/>
    <property type="molecule type" value="Genomic_DNA"/>
</dbReference>
<organism evidence="1 2">
    <name type="scientific">Candidatus Desulfosporosinus infrequens</name>
    <dbReference type="NCBI Taxonomy" id="2043169"/>
    <lineage>
        <taxon>Bacteria</taxon>
        <taxon>Bacillati</taxon>
        <taxon>Bacillota</taxon>
        <taxon>Clostridia</taxon>
        <taxon>Eubacteriales</taxon>
        <taxon>Desulfitobacteriaceae</taxon>
        <taxon>Desulfosporosinus</taxon>
    </lineage>
</organism>
<evidence type="ECO:0000313" key="2">
    <source>
        <dbReference type="Proteomes" id="UP000238916"/>
    </source>
</evidence>
<evidence type="ECO:0000313" key="1">
    <source>
        <dbReference type="EMBL" id="SPF38643.1"/>
    </source>
</evidence>
<reference evidence="2" key="1">
    <citation type="submission" date="2018-02" db="EMBL/GenBank/DDBJ databases">
        <authorList>
            <person name="Hausmann B."/>
        </authorList>
    </citation>
    <scope>NUCLEOTIDE SEQUENCE [LARGE SCALE GENOMIC DNA]</scope>
    <source>
        <strain evidence="2">Peat soil MAG SbF1</strain>
    </source>
</reference>
<gene>
    <name evidence="1" type="ORF">SBF1_1930019</name>
</gene>
<sequence>MLGDRNIEQLAKILEPLADLERETRLSGEDSLAELTARQNERVETRQQLEVAEQSLLCTRKFPALSVLEKKIEAVKRQWIAFEVLHGALDGAQALLENSWQEWKTKYGKDLKLEKQWILSQMSTSSVKGTLGINGTERKKDYFANRMAIAQLAIRDNSEVPLLFSVGEENEGQSFWEEVLGYLRKLSLSRQVVFTTADAKLWQKLVADGWSRLLI</sequence>
<dbReference type="Proteomes" id="UP000238916">
    <property type="component" value="Unassembled WGS sequence"/>
</dbReference>
<dbReference type="AlphaFoldDB" id="A0A2U3KG81"/>
<accession>A0A2U3KG81</accession>
<name>A0A2U3KG81_9FIRM</name>